<dbReference type="CDD" id="cd14014">
    <property type="entry name" value="STKc_PknB_like"/>
    <property type="match status" value="1"/>
</dbReference>
<dbReference type="PROSITE" id="PS00108">
    <property type="entry name" value="PROTEIN_KINASE_ST"/>
    <property type="match status" value="1"/>
</dbReference>
<evidence type="ECO:0000259" key="5">
    <source>
        <dbReference type="PROSITE" id="PS50011"/>
    </source>
</evidence>
<evidence type="ECO:0000313" key="7">
    <source>
        <dbReference type="Proteomes" id="UP001302059"/>
    </source>
</evidence>
<comment type="caution">
    <text evidence="6">The sequence shown here is derived from an EMBL/GenBank/DDBJ whole genome shotgun (WGS) entry which is preliminary data.</text>
</comment>
<keyword evidence="4" id="KW-0067">ATP-binding</keyword>
<dbReference type="PANTHER" id="PTHR43289">
    <property type="entry name" value="MITOGEN-ACTIVATED PROTEIN KINASE KINASE KINASE 20-RELATED"/>
    <property type="match status" value="1"/>
</dbReference>
<sequence length="224" mass="24115">MCSRPEFPSLRDLRVLGRRGGVETVWATWDGRPVFVKRLWRDDPLARACLSHEGTVAAHLSRPGTLHPGLVPLLAAREEELIFAWSAGGTLRDALGAGPLLVGEAVAVGRGLLSALAHLHAQGVVHHDLKPENVLLCGGRRWAGAVRLTDFGLSHARFLPDPHGTETRLGTPSYMAPEQFAGVRGDPRSDLYAVGAVLFECLGGQPPYADPLGWLAGHRRGRSP</sequence>
<gene>
    <name evidence="6" type="ORF">QOL99_16965</name>
</gene>
<protein>
    <submittedName>
        <fullName evidence="6">Serine/threonine-protein kinase</fullName>
        <ecNumber evidence="6">2.7.11.1</ecNumber>
    </submittedName>
</protein>
<dbReference type="PANTHER" id="PTHR43289:SF34">
    <property type="entry name" value="SERINE_THREONINE-PROTEIN KINASE YBDM-RELATED"/>
    <property type="match status" value="1"/>
</dbReference>
<dbReference type="SUPFAM" id="SSF56112">
    <property type="entry name" value="Protein kinase-like (PK-like)"/>
    <property type="match status" value="1"/>
</dbReference>
<evidence type="ECO:0000256" key="2">
    <source>
        <dbReference type="ARBA" id="ARBA00022741"/>
    </source>
</evidence>
<proteinExistence type="predicted"/>
<dbReference type="PROSITE" id="PS50011">
    <property type="entry name" value="PROTEIN_KINASE_DOM"/>
    <property type="match status" value="1"/>
</dbReference>
<keyword evidence="7" id="KW-1185">Reference proteome</keyword>
<keyword evidence="1 6" id="KW-0808">Transferase</keyword>
<dbReference type="EMBL" id="JASNGB010000314">
    <property type="protein sequence ID" value="MDL2345822.1"/>
    <property type="molecule type" value="Genomic_DNA"/>
</dbReference>
<evidence type="ECO:0000256" key="1">
    <source>
        <dbReference type="ARBA" id="ARBA00022679"/>
    </source>
</evidence>
<accession>A0ABT7JLA1</accession>
<dbReference type="RefSeq" id="WP_285525555.1">
    <property type="nucleotide sequence ID" value="NZ_JASNGB010000314.1"/>
</dbReference>
<evidence type="ECO:0000313" key="6">
    <source>
        <dbReference type="EMBL" id="MDL2345822.1"/>
    </source>
</evidence>
<dbReference type="Pfam" id="PF00069">
    <property type="entry name" value="Pkinase"/>
    <property type="match status" value="1"/>
</dbReference>
<reference evidence="6 7" key="1">
    <citation type="submission" date="2023-05" db="EMBL/GenBank/DDBJ databases">
        <authorList>
            <person name="Gao F."/>
        </authorList>
    </citation>
    <scope>NUCLEOTIDE SEQUENCE [LARGE SCALE GENOMIC DNA]</scope>
    <source>
        <strain evidence="6 7">MIMF12</strain>
    </source>
</reference>
<feature type="non-terminal residue" evidence="6">
    <location>
        <position position="224"/>
    </location>
</feature>
<dbReference type="GO" id="GO:0004674">
    <property type="term" value="F:protein serine/threonine kinase activity"/>
    <property type="evidence" value="ECO:0007669"/>
    <property type="project" value="UniProtKB-EC"/>
</dbReference>
<dbReference type="Gene3D" id="1.10.510.10">
    <property type="entry name" value="Transferase(Phosphotransferase) domain 1"/>
    <property type="match status" value="1"/>
</dbReference>
<dbReference type="EC" id="2.7.11.1" evidence="6"/>
<organism evidence="6 7">
    <name type="scientific">Deinococcus rhizophilus</name>
    <dbReference type="NCBI Taxonomy" id="3049544"/>
    <lineage>
        <taxon>Bacteria</taxon>
        <taxon>Thermotogati</taxon>
        <taxon>Deinococcota</taxon>
        <taxon>Deinococci</taxon>
        <taxon>Deinococcales</taxon>
        <taxon>Deinococcaceae</taxon>
        <taxon>Deinococcus</taxon>
    </lineage>
</organism>
<dbReference type="Proteomes" id="UP001302059">
    <property type="component" value="Unassembled WGS sequence"/>
</dbReference>
<evidence type="ECO:0000256" key="4">
    <source>
        <dbReference type="ARBA" id="ARBA00022840"/>
    </source>
</evidence>
<keyword evidence="3 6" id="KW-0418">Kinase</keyword>
<dbReference type="InterPro" id="IPR000719">
    <property type="entry name" value="Prot_kinase_dom"/>
</dbReference>
<feature type="domain" description="Protein kinase" evidence="5">
    <location>
        <begin position="10"/>
        <end position="224"/>
    </location>
</feature>
<dbReference type="InterPro" id="IPR008271">
    <property type="entry name" value="Ser/Thr_kinase_AS"/>
</dbReference>
<name>A0ABT7JLA1_9DEIO</name>
<dbReference type="InterPro" id="IPR011009">
    <property type="entry name" value="Kinase-like_dom_sf"/>
</dbReference>
<evidence type="ECO:0000256" key="3">
    <source>
        <dbReference type="ARBA" id="ARBA00022777"/>
    </source>
</evidence>
<dbReference type="SMART" id="SM00220">
    <property type="entry name" value="S_TKc"/>
    <property type="match status" value="1"/>
</dbReference>
<keyword evidence="2" id="KW-0547">Nucleotide-binding</keyword>